<evidence type="ECO:0000256" key="3">
    <source>
        <dbReference type="ARBA" id="ARBA00022769"/>
    </source>
</evidence>
<dbReference type="CDD" id="cd10434">
    <property type="entry name" value="GIY-YIG_UvrC_Cho"/>
    <property type="match status" value="1"/>
</dbReference>
<feature type="domain" description="GIY-YIG" evidence="6">
    <location>
        <begin position="45"/>
        <end position="122"/>
    </location>
</feature>
<dbReference type="Proteomes" id="UP000295558">
    <property type="component" value="Unassembled WGS sequence"/>
</dbReference>
<dbReference type="GO" id="GO:0006289">
    <property type="term" value="P:nucleotide-excision repair"/>
    <property type="evidence" value="ECO:0007669"/>
    <property type="project" value="InterPro"/>
</dbReference>
<dbReference type="InterPro" id="IPR001162">
    <property type="entry name" value="UvrC_RNase_H_dom"/>
</dbReference>
<dbReference type="FunFam" id="3.40.1440.10:FF:000001">
    <property type="entry name" value="UvrABC system protein C"/>
    <property type="match status" value="1"/>
</dbReference>
<gene>
    <name evidence="8" type="ORF">DFP96_11344</name>
</gene>
<evidence type="ECO:0000313" key="8">
    <source>
        <dbReference type="EMBL" id="TDR51353.1"/>
    </source>
</evidence>
<keyword evidence="2" id="KW-0227">DNA damage</keyword>
<dbReference type="GO" id="GO:0009380">
    <property type="term" value="C:excinuclease repair complex"/>
    <property type="evidence" value="ECO:0007669"/>
    <property type="project" value="InterPro"/>
</dbReference>
<dbReference type="AlphaFoldDB" id="A0A4R6ZGQ9"/>
<dbReference type="InterPro" id="IPR036876">
    <property type="entry name" value="UVR_dom_sf"/>
</dbReference>
<evidence type="ECO:0000259" key="7">
    <source>
        <dbReference type="PROSITE" id="PS50165"/>
    </source>
</evidence>
<dbReference type="Gene3D" id="3.40.1440.10">
    <property type="entry name" value="GIY-YIG endonuclease"/>
    <property type="match status" value="1"/>
</dbReference>
<dbReference type="SMART" id="SM00465">
    <property type="entry name" value="GIYc"/>
    <property type="match status" value="1"/>
</dbReference>
<organism evidence="8 9">
    <name type="scientific">Listeria rocourtiae</name>
    <dbReference type="NCBI Taxonomy" id="647910"/>
    <lineage>
        <taxon>Bacteria</taxon>
        <taxon>Bacillati</taxon>
        <taxon>Bacillota</taxon>
        <taxon>Bacilli</taxon>
        <taxon>Bacillales</taxon>
        <taxon>Listeriaceae</taxon>
        <taxon>Listeria</taxon>
    </lineage>
</organism>
<evidence type="ECO:0000259" key="6">
    <source>
        <dbReference type="PROSITE" id="PS50164"/>
    </source>
</evidence>
<dbReference type="PROSITE" id="PS50165">
    <property type="entry name" value="UVRC"/>
    <property type="match status" value="1"/>
</dbReference>
<reference evidence="8 9" key="1">
    <citation type="submission" date="2019-03" db="EMBL/GenBank/DDBJ databases">
        <title>Genomic Encyclopedia of Type Strains, Phase III (KMG-III): the genomes of soil and plant-associated and newly described type strains.</title>
        <authorList>
            <person name="Whitman W."/>
        </authorList>
    </citation>
    <scope>NUCLEOTIDE SEQUENCE [LARGE SCALE GENOMIC DNA]</scope>
    <source>
        <strain evidence="8 9">CECT 7972</strain>
    </source>
</reference>
<dbReference type="InterPro" id="IPR000305">
    <property type="entry name" value="GIY-YIG_endonuc"/>
</dbReference>
<dbReference type="InterPro" id="IPR035901">
    <property type="entry name" value="GIY-YIG_endonuc_sf"/>
</dbReference>
<comment type="caution">
    <text evidence="8">The sequence shown here is derived from an EMBL/GenBank/DDBJ whole genome shotgun (WGS) entry which is preliminary data.</text>
</comment>
<keyword evidence="5" id="KW-0234">DNA repair</keyword>
<dbReference type="GO" id="GO:0009381">
    <property type="term" value="F:excinuclease ABC activity"/>
    <property type="evidence" value="ECO:0007669"/>
    <property type="project" value="InterPro"/>
</dbReference>
<keyword evidence="4" id="KW-0267">Excision nuclease</keyword>
<keyword evidence="9" id="KW-1185">Reference proteome</keyword>
<dbReference type="InterPro" id="IPR047296">
    <property type="entry name" value="GIY-YIG_UvrC_Cho"/>
</dbReference>
<dbReference type="NCBIfam" id="TIGR00194">
    <property type="entry name" value="uvrC"/>
    <property type="match status" value="1"/>
</dbReference>
<dbReference type="Pfam" id="PF01541">
    <property type="entry name" value="GIY-YIG"/>
    <property type="match status" value="1"/>
</dbReference>
<dbReference type="PROSITE" id="PS50164">
    <property type="entry name" value="GIY_YIG"/>
    <property type="match status" value="1"/>
</dbReference>
<dbReference type="InterPro" id="IPR050066">
    <property type="entry name" value="UvrABC_protein_C"/>
</dbReference>
<sequence>MNSADTSVIFTKAMVQSKMKEPVVVCFGGVAVEAKLKQKLKTLPELPGCYIYRDKKGAILYIGKSKNLKQRVKSYFTKKQMGKTARLVHNIYDFELIITDTEQEALMLEMTLIMKYQPPFNVMLKDEIQYIYLKITNEKNPHLELTKEIAKDGAHYFGPYASRYKAEETLELLQKIYPLCHCNGKKGRPCFYYHIGMCIGPCARDVTKEEYEAQINKITNFLNGGYRDVRNDIEARMHRQIENLEFERAKENHEMLHVLERVTEKKKVWPRDFYHRNLINFVEHDQFCAIQLVFVRNGAIVGRSSKVFEFVGEVNDMIESFLMAFYNHPNHLRPKELLVPDQLDAKLLARSLDIKVRIPKKGEKKILLEQLQKDAQIVLDAHLKMLHYAEQKDE</sequence>
<dbReference type="Pfam" id="PF22920">
    <property type="entry name" value="UvrC_RNaseH"/>
    <property type="match status" value="1"/>
</dbReference>
<keyword evidence="3" id="KW-0228">DNA excision</keyword>
<dbReference type="PANTHER" id="PTHR30562">
    <property type="entry name" value="UVRC/OXIDOREDUCTASE"/>
    <property type="match status" value="1"/>
</dbReference>
<dbReference type="InterPro" id="IPR004791">
    <property type="entry name" value="UvrC"/>
</dbReference>
<name>A0A4R6ZGQ9_9LIST</name>
<dbReference type="OrthoDB" id="9804933at2"/>
<dbReference type="EMBL" id="SNZK01000013">
    <property type="protein sequence ID" value="TDR51353.1"/>
    <property type="molecule type" value="Genomic_DNA"/>
</dbReference>
<accession>A0A4R6ZGQ9</accession>
<evidence type="ECO:0000256" key="5">
    <source>
        <dbReference type="ARBA" id="ARBA00023204"/>
    </source>
</evidence>
<keyword evidence="1" id="KW-0963">Cytoplasm</keyword>
<evidence type="ECO:0000256" key="4">
    <source>
        <dbReference type="ARBA" id="ARBA00022881"/>
    </source>
</evidence>
<protein>
    <submittedName>
        <fullName evidence="8">Excinuclease ABC subunit C</fullName>
    </submittedName>
</protein>
<dbReference type="PANTHER" id="PTHR30562:SF1">
    <property type="entry name" value="UVRABC SYSTEM PROTEIN C"/>
    <property type="match status" value="1"/>
</dbReference>
<feature type="domain" description="UvrC family homology region profile" evidence="7">
    <location>
        <begin position="278"/>
        <end position="392"/>
    </location>
</feature>
<proteinExistence type="predicted"/>
<evidence type="ECO:0000313" key="9">
    <source>
        <dbReference type="Proteomes" id="UP000295558"/>
    </source>
</evidence>
<evidence type="ECO:0000256" key="2">
    <source>
        <dbReference type="ARBA" id="ARBA00022763"/>
    </source>
</evidence>
<dbReference type="SUPFAM" id="SSF46600">
    <property type="entry name" value="C-terminal UvrC-binding domain of UvrB"/>
    <property type="match status" value="1"/>
</dbReference>
<evidence type="ECO:0000256" key="1">
    <source>
        <dbReference type="ARBA" id="ARBA00022490"/>
    </source>
</evidence>
<dbReference type="SUPFAM" id="SSF82771">
    <property type="entry name" value="GIY-YIG endonuclease"/>
    <property type="match status" value="1"/>
</dbReference>
<dbReference type="STRING" id="1265846.PROCOU_14165"/>